<name>K9VNS4_9CYAN</name>
<dbReference type="Pfam" id="PF00350">
    <property type="entry name" value="Dynamin_N"/>
    <property type="match status" value="1"/>
</dbReference>
<gene>
    <name evidence="10" type="ORF">Osc7112_5338</name>
</gene>
<dbReference type="KEGG" id="oni:Osc7112_5338"/>
<evidence type="ECO:0000313" key="10">
    <source>
        <dbReference type="EMBL" id="AFZ09576.1"/>
    </source>
</evidence>
<evidence type="ECO:0000313" key="11">
    <source>
        <dbReference type="Proteomes" id="UP000010478"/>
    </source>
</evidence>
<reference evidence="10 11" key="1">
    <citation type="submission" date="2012-05" db="EMBL/GenBank/DDBJ databases">
        <title>Finished chromosome of genome of Oscillatoria sp. PCC 7112.</title>
        <authorList>
            <consortium name="US DOE Joint Genome Institute"/>
            <person name="Gugger M."/>
            <person name="Coursin T."/>
            <person name="Rippka R."/>
            <person name="Tandeau De Marsac N."/>
            <person name="Huntemann M."/>
            <person name="Wei C.-L."/>
            <person name="Han J."/>
            <person name="Detter J.C."/>
            <person name="Han C."/>
            <person name="Tapia R."/>
            <person name="Davenport K."/>
            <person name="Daligault H."/>
            <person name="Erkkila T."/>
            <person name="Gu W."/>
            <person name="Munk A.C.C."/>
            <person name="Teshima H."/>
            <person name="Xu Y."/>
            <person name="Chain P."/>
            <person name="Chen A."/>
            <person name="Krypides N."/>
            <person name="Mavromatis K."/>
            <person name="Markowitz V."/>
            <person name="Szeto E."/>
            <person name="Ivanova N."/>
            <person name="Mikhailova N."/>
            <person name="Ovchinnikova G."/>
            <person name="Pagani I."/>
            <person name="Pati A."/>
            <person name="Goodwin L."/>
            <person name="Peters L."/>
            <person name="Pitluck S."/>
            <person name="Woyke T."/>
            <person name="Kerfeld C."/>
        </authorList>
    </citation>
    <scope>NUCLEOTIDE SEQUENCE [LARGE SCALE GENOMIC DNA]</scope>
    <source>
        <strain evidence="10 11">PCC 7112</strain>
    </source>
</reference>
<dbReference type="Proteomes" id="UP000010478">
    <property type="component" value="Chromosome"/>
</dbReference>
<feature type="transmembrane region" description="Helical" evidence="8">
    <location>
        <begin position="526"/>
        <end position="548"/>
    </location>
</feature>
<keyword evidence="3" id="KW-0378">Hydrolase</keyword>
<feature type="coiled-coil region" evidence="7">
    <location>
        <begin position="321"/>
        <end position="362"/>
    </location>
</feature>
<dbReference type="HOGENOM" id="CLU_025855_0_0_3"/>
<keyword evidence="4 7" id="KW-0175">Coiled coil</keyword>
<keyword evidence="5" id="KW-0342">GTP-binding</keyword>
<dbReference type="Pfam" id="PF21808">
    <property type="entry name" value="Dynamin-like_hel_bact"/>
    <property type="match status" value="1"/>
</dbReference>
<dbReference type="PANTHER" id="PTHR10465:SF0">
    <property type="entry name" value="SARCALUMENIN"/>
    <property type="match status" value="1"/>
</dbReference>
<dbReference type="GO" id="GO:0003924">
    <property type="term" value="F:GTPase activity"/>
    <property type="evidence" value="ECO:0007669"/>
    <property type="project" value="InterPro"/>
</dbReference>
<organism evidence="10 11">
    <name type="scientific">Phormidium nigroviride PCC 7112</name>
    <dbReference type="NCBI Taxonomy" id="179408"/>
    <lineage>
        <taxon>Bacteria</taxon>
        <taxon>Bacillati</taxon>
        <taxon>Cyanobacteriota</taxon>
        <taxon>Cyanophyceae</taxon>
        <taxon>Oscillatoriophycideae</taxon>
        <taxon>Oscillatoriales</taxon>
        <taxon>Oscillatoriaceae</taxon>
        <taxon>Phormidium</taxon>
    </lineage>
</organism>
<dbReference type="GO" id="GO:0008053">
    <property type="term" value="P:mitochondrial fusion"/>
    <property type="evidence" value="ECO:0007669"/>
    <property type="project" value="TreeGrafter"/>
</dbReference>
<comment type="subcellular location">
    <subcellularLocation>
        <location evidence="1">Membrane</location>
    </subcellularLocation>
</comment>
<evidence type="ECO:0000256" key="3">
    <source>
        <dbReference type="ARBA" id="ARBA00022801"/>
    </source>
</evidence>
<evidence type="ECO:0000256" key="5">
    <source>
        <dbReference type="ARBA" id="ARBA00023134"/>
    </source>
</evidence>
<dbReference type="Gene3D" id="3.40.50.300">
    <property type="entry name" value="P-loop containing nucleotide triphosphate hydrolases"/>
    <property type="match status" value="1"/>
</dbReference>
<dbReference type="InterPro" id="IPR049399">
    <property type="entry name" value="BDLP-like_hel"/>
</dbReference>
<dbReference type="InterPro" id="IPR030381">
    <property type="entry name" value="G_DYNAMIN_dom"/>
</dbReference>
<feature type="domain" description="Dynamin-type G" evidence="9">
    <location>
        <begin position="49"/>
        <end position="300"/>
    </location>
</feature>
<evidence type="ECO:0000256" key="2">
    <source>
        <dbReference type="ARBA" id="ARBA00022741"/>
    </source>
</evidence>
<dbReference type="AlphaFoldDB" id="K9VNS4"/>
<dbReference type="GO" id="GO:0016020">
    <property type="term" value="C:membrane"/>
    <property type="evidence" value="ECO:0007669"/>
    <property type="project" value="UniProtKB-SubCell"/>
</dbReference>
<dbReference type="SUPFAM" id="SSF52540">
    <property type="entry name" value="P-loop containing nucleoside triphosphate hydrolases"/>
    <property type="match status" value="1"/>
</dbReference>
<dbReference type="PANTHER" id="PTHR10465">
    <property type="entry name" value="TRANSMEMBRANE GTPASE FZO1"/>
    <property type="match status" value="1"/>
</dbReference>
<dbReference type="CDD" id="cd09912">
    <property type="entry name" value="DLP_2"/>
    <property type="match status" value="1"/>
</dbReference>
<protein>
    <submittedName>
        <fullName evidence="10">GTP-binding protein HSR1-related protein</fullName>
    </submittedName>
</protein>
<keyword evidence="2" id="KW-0547">Nucleotide-binding</keyword>
<dbReference type="PATRIC" id="fig|179408.3.peg.6669"/>
<dbReference type="RefSeq" id="WP_015178789.1">
    <property type="nucleotide sequence ID" value="NC_019729.1"/>
</dbReference>
<dbReference type="EMBL" id="CP003614">
    <property type="protein sequence ID" value="AFZ09576.1"/>
    <property type="molecule type" value="Genomic_DNA"/>
</dbReference>
<dbReference type="InterPro" id="IPR027094">
    <property type="entry name" value="Mitofusin_fam"/>
</dbReference>
<accession>K9VNS4</accession>
<keyword evidence="11" id="KW-1185">Reference proteome</keyword>
<feature type="coiled-coil region" evidence="7">
    <location>
        <begin position="631"/>
        <end position="658"/>
    </location>
</feature>
<dbReference type="OrthoDB" id="3650305at2"/>
<evidence type="ECO:0000256" key="8">
    <source>
        <dbReference type="SAM" id="Phobius"/>
    </source>
</evidence>
<dbReference type="InterPro" id="IPR045063">
    <property type="entry name" value="Dynamin_N"/>
</dbReference>
<evidence type="ECO:0000256" key="1">
    <source>
        <dbReference type="ARBA" id="ARBA00004370"/>
    </source>
</evidence>
<dbReference type="InterPro" id="IPR027417">
    <property type="entry name" value="P-loop_NTPase"/>
</dbReference>
<proteinExistence type="predicted"/>
<evidence type="ECO:0000256" key="4">
    <source>
        <dbReference type="ARBA" id="ARBA00023054"/>
    </source>
</evidence>
<keyword evidence="6 8" id="KW-0472">Membrane</keyword>
<dbReference type="GO" id="GO:0005525">
    <property type="term" value="F:GTP binding"/>
    <property type="evidence" value="ECO:0007669"/>
    <property type="project" value="UniProtKB-KW"/>
</dbReference>
<evidence type="ECO:0000256" key="7">
    <source>
        <dbReference type="SAM" id="Coils"/>
    </source>
</evidence>
<dbReference type="STRING" id="179408.Osc7112_5338"/>
<sequence>MNSNDRQYQLFQQKRNALAVLVKQQIDVLHSLNMTETEANICKLEERILTDGFKVLVVGEFKRGKSTFINALLRQEVLPAYSTPTTAIINEVKWGDKQKAMLYHKKPASGSPRPPQEIPVDKIEEYVVIKDSGKKEGQESPYEKVELFWPLELCRNGVEIIDSPGLNENEVRQQVTVDYLSRVDAVLFVLSCEQLGPSISEQKMIELLSNCGHEDIFFICNRFNDIRRKEEQERVRQHGLSQFSNLTKQGTKGIFFITAVDALEGYLENDVNRIKASGIELVEQALATFLAKERGRVKIVRSEKIFRMSVEESRKIIPQRESMLRTDLQTLEKRYADAQESLRSLEKERESIVRRISNFREDIKELVRGKARELLNKVNEKLDDWVSEYTIQESVKLFSKDIFNMEAAAKRVVEEVTQYLSSKVEKEFTQWQRHELQPFLGSRLDDLFRELEDKAGNFFSDLDRVRVEVSGTKISKLDVEVEDTKISPINRILSGIAGFVFMDYGSAAIGGLFGYKEMLKSLIPQIATVAVTIAFAGLNPWVLIPAIFGSSTLQAFIKVNGINDKVKQQVGKEYGSTLQASNQPNEVANAVAAKIKEIEDGVDGGLGSEIQSVRTQVNSILAEKQKGQVNVDQKIQELKLLSEQLNAIDGELNELMRQVAQM</sequence>
<keyword evidence="8" id="KW-1133">Transmembrane helix</keyword>
<keyword evidence="8" id="KW-0812">Transmembrane</keyword>
<evidence type="ECO:0000259" key="9">
    <source>
        <dbReference type="PROSITE" id="PS51718"/>
    </source>
</evidence>
<evidence type="ECO:0000256" key="6">
    <source>
        <dbReference type="ARBA" id="ARBA00023136"/>
    </source>
</evidence>
<dbReference type="PROSITE" id="PS51718">
    <property type="entry name" value="G_DYNAMIN_2"/>
    <property type="match status" value="1"/>
</dbReference>
<dbReference type="eggNOG" id="COG0699">
    <property type="taxonomic scope" value="Bacteria"/>
</dbReference>
<feature type="transmembrane region" description="Helical" evidence="8">
    <location>
        <begin position="492"/>
        <end position="514"/>
    </location>
</feature>